<proteinExistence type="predicted"/>
<dbReference type="EMBL" id="AEPU01000003">
    <property type="protein sequence ID" value="EFU72718.1"/>
    <property type="molecule type" value="Genomic_DNA"/>
</dbReference>
<gene>
    <name evidence="1" type="ORF">HMPREF9400_0083</name>
</gene>
<evidence type="ECO:0000313" key="2">
    <source>
        <dbReference type="Proteomes" id="UP000005813"/>
    </source>
</evidence>
<evidence type="ECO:0000313" key="1">
    <source>
        <dbReference type="EMBL" id="EFU72718.1"/>
    </source>
</evidence>
<name>A0A828QYT2_CAMUP</name>
<reference evidence="1 2" key="1">
    <citation type="submission" date="2010-12" db="EMBL/GenBank/DDBJ databases">
        <authorList>
            <person name="Muzny D."/>
            <person name="Qin X."/>
            <person name="Buhay C."/>
            <person name="Dugan-Rocha S."/>
            <person name="Ding Y."/>
            <person name="Chen G."/>
            <person name="Hawes A."/>
            <person name="Holder M."/>
            <person name="Jhangiani S."/>
            <person name="Johnson A."/>
            <person name="Khan Z."/>
            <person name="Li Z."/>
            <person name="Liu W."/>
            <person name="Liu X."/>
            <person name="Perez L."/>
            <person name="Shen H."/>
            <person name="Wang Q."/>
            <person name="Watt J."/>
            <person name="Xi L."/>
            <person name="Xin Y."/>
            <person name="Zhou J."/>
            <person name="Deng J."/>
            <person name="Jiang H."/>
            <person name="Liu Y."/>
            <person name="Qu J."/>
            <person name="Song X.-Z."/>
            <person name="Zhang L."/>
            <person name="Villasana D."/>
            <person name="Johnson A."/>
            <person name="Liu J."/>
            <person name="Liyanage D."/>
            <person name="Lorensuhewa L."/>
            <person name="Robinson T."/>
            <person name="Song A."/>
            <person name="Song B.-B."/>
            <person name="Dinh H."/>
            <person name="Thornton R."/>
            <person name="Coyle M."/>
            <person name="Francisco L."/>
            <person name="Jackson L."/>
            <person name="Javaid M."/>
            <person name="Korchina V."/>
            <person name="Kovar C."/>
            <person name="Mata R."/>
            <person name="Mathew T."/>
            <person name="Ngo R."/>
            <person name="Nguyen L."/>
            <person name="Nguyen N."/>
            <person name="Okwuonu G."/>
            <person name="Ongeri F."/>
            <person name="Pham C."/>
            <person name="Simmons D."/>
            <person name="Wilczek-Boney K."/>
            <person name="Hale W."/>
            <person name="Jakkamsetti A."/>
            <person name="Pham P."/>
            <person name="Ruth R."/>
            <person name="San Lucas F."/>
            <person name="Warren J."/>
            <person name="Zhang J."/>
            <person name="Zhao Z."/>
            <person name="Zhou C."/>
            <person name="Zhu D."/>
            <person name="Lee S."/>
            <person name="Bess C."/>
            <person name="Blankenburg K."/>
            <person name="Forbes L."/>
            <person name="Fu Q."/>
            <person name="Gubbala S."/>
            <person name="Hirani K."/>
            <person name="Jayaseelan J.C."/>
            <person name="Lara F."/>
            <person name="Munidasa M."/>
            <person name="Palculict T."/>
            <person name="Patil S."/>
            <person name="Pu L.-L."/>
            <person name="Saada N."/>
            <person name="Tang L."/>
            <person name="Weissenberger G."/>
            <person name="Zhu Y."/>
            <person name="Hemphill L."/>
            <person name="Shang Y."/>
            <person name="Youmans B."/>
            <person name="Ayvaz T."/>
            <person name="Ross M."/>
            <person name="Santibanez J."/>
            <person name="Aqrawi P."/>
            <person name="Gross S."/>
            <person name="Joshi V."/>
            <person name="Fowler G."/>
            <person name="Nazareth L."/>
            <person name="Reid J."/>
            <person name="Worley K."/>
            <person name="Petrosino J."/>
            <person name="Highlander S."/>
            <person name="Gibbs R."/>
        </authorList>
    </citation>
    <scope>NUCLEOTIDE SEQUENCE [LARGE SCALE GENOMIC DNA]</scope>
    <source>
        <strain evidence="1 2">JV21</strain>
    </source>
</reference>
<dbReference type="AlphaFoldDB" id="A0A828QYT2"/>
<dbReference type="Proteomes" id="UP000005813">
    <property type="component" value="Unassembled WGS sequence"/>
</dbReference>
<protein>
    <submittedName>
        <fullName evidence="1">HmcD domain protein</fullName>
    </submittedName>
</protein>
<sequence>MLLYKWLGFIYTGESIADFVPQIKFQTAIIQREKTVLQTKNFYLKSQNIEANLRGYSDPVVYSIYTGFAYNAQRKFKIAKIEYGNSIYFGGNLSIVLSPKITLDLGAEQRFQTEQKINGIKNSELRSIPTISGGSTYSINQDTAVSVNASLGGSSAAPDAIFGINLWKKF</sequence>
<organism evidence="1 2">
    <name type="scientific">Campylobacter upsaliensis JV21</name>
    <dbReference type="NCBI Taxonomy" id="888826"/>
    <lineage>
        <taxon>Bacteria</taxon>
        <taxon>Pseudomonadati</taxon>
        <taxon>Campylobacterota</taxon>
        <taxon>Epsilonproteobacteria</taxon>
        <taxon>Campylobacterales</taxon>
        <taxon>Campylobacteraceae</taxon>
        <taxon>Campylobacter</taxon>
    </lineage>
</organism>
<accession>A0A828QYT2</accession>
<comment type="caution">
    <text evidence="1">The sequence shown here is derived from an EMBL/GenBank/DDBJ whole genome shotgun (WGS) entry which is preliminary data.</text>
</comment>